<evidence type="ECO:0000256" key="2">
    <source>
        <dbReference type="ARBA" id="ARBA00022448"/>
    </source>
</evidence>
<keyword evidence="7" id="KW-1185">Reference proteome</keyword>
<keyword evidence="3" id="KW-0547">Nucleotide-binding</keyword>
<dbReference type="InterPro" id="IPR050319">
    <property type="entry name" value="ABC_transp_ATP-bind"/>
</dbReference>
<dbReference type="InterPro" id="IPR017871">
    <property type="entry name" value="ABC_transporter-like_CS"/>
</dbReference>
<dbReference type="Proteomes" id="UP000468327">
    <property type="component" value="Unassembled WGS sequence"/>
</dbReference>
<reference evidence="6 7" key="1">
    <citation type="submission" date="2019-11" db="EMBL/GenBank/DDBJ databases">
        <title>Whole genome shotgun sequencing (WGS) data from Adlercreutzia equolifaciens ResAG-91, Eggerthella lenta MRI-F36, MRI-F37, MRI-F40, ResAG-49, ResAG-88, ResAG-121, ResAG-145, and Gordonibacter sp. ResAG-5, ResAG-26, ResAG-43, ResAG-50, ResAG-59.</title>
        <authorList>
            <person name="Stoll D.A."/>
            <person name="Danylec N."/>
            <person name="Franz C.M.A.P."/>
            <person name="Huch M."/>
        </authorList>
    </citation>
    <scope>NUCLEOTIDE SEQUENCE [LARGE SCALE GENOMIC DNA]</scope>
    <source>
        <strain evidence="6 7">ResAG-59</strain>
    </source>
</reference>
<dbReference type="InterPro" id="IPR003439">
    <property type="entry name" value="ABC_transporter-like_ATP-bd"/>
</dbReference>
<evidence type="ECO:0000256" key="4">
    <source>
        <dbReference type="ARBA" id="ARBA00022840"/>
    </source>
</evidence>
<evidence type="ECO:0000256" key="1">
    <source>
        <dbReference type="ARBA" id="ARBA00005417"/>
    </source>
</evidence>
<dbReference type="GO" id="GO:0016887">
    <property type="term" value="F:ATP hydrolysis activity"/>
    <property type="evidence" value="ECO:0007669"/>
    <property type="project" value="InterPro"/>
</dbReference>
<evidence type="ECO:0000313" key="7">
    <source>
        <dbReference type="Proteomes" id="UP000468327"/>
    </source>
</evidence>
<dbReference type="InterPro" id="IPR003593">
    <property type="entry name" value="AAA+_ATPase"/>
</dbReference>
<gene>
    <name evidence="6" type="ORF">GO738_14900</name>
</gene>
<dbReference type="CDD" id="cd03257">
    <property type="entry name" value="ABC_NikE_OppD_transporters"/>
    <property type="match status" value="2"/>
</dbReference>
<dbReference type="PANTHER" id="PTHR43776:SF7">
    <property type="entry name" value="D,D-DIPEPTIDE TRANSPORT ATP-BINDING PROTEIN DDPF-RELATED"/>
    <property type="match status" value="1"/>
</dbReference>
<dbReference type="InterPro" id="IPR027417">
    <property type="entry name" value="P-loop_NTPase"/>
</dbReference>
<comment type="caution">
    <text evidence="6">The sequence shown here is derived from an EMBL/GenBank/DDBJ whole genome shotgun (WGS) entry which is preliminary data.</text>
</comment>
<dbReference type="GO" id="GO:0055085">
    <property type="term" value="P:transmembrane transport"/>
    <property type="evidence" value="ECO:0007669"/>
    <property type="project" value="UniProtKB-ARBA"/>
</dbReference>
<keyword evidence="2" id="KW-0813">Transport</keyword>
<organism evidence="6 7">
    <name type="scientific">Gordonibacter urolithinfaciens</name>
    <dbReference type="NCBI Taxonomy" id="1335613"/>
    <lineage>
        <taxon>Bacteria</taxon>
        <taxon>Bacillati</taxon>
        <taxon>Actinomycetota</taxon>
        <taxon>Coriobacteriia</taxon>
        <taxon>Eggerthellales</taxon>
        <taxon>Eggerthellaceae</taxon>
        <taxon>Gordonibacter</taxon>
    </lineage>
</organism>
<feature type="domain" description="ABC transporter" evidence="5">
    <location>
        <begin position="11"/>
        <end position="250"/>
    </location>
</feature>
<evidence type="ECO:0000256" key="3">
    <source>
        <dbReference type="ARBA" id="ARBA00022741"/>
    </source>
</evidence>
<feature type="domain" description="ABC transporter" evidence="5">
    <location>
        <begin position="270"/>
        <end position="505"/>
    </location>
</feature>
<proteinExistence type="inferred from homology"/>
<name>A0A6N8IMJ0_9ACTN</name>
<dbReference type="PROSITE" id="PS50893">
    <property type="entry name" value="ABC_TRANSPORTER_2"/>
    <property type="match status" value="2"/>
</dbReference>
<dbReference type="EMBL" id="WPOC01000037">
    <property type="protein sequence ID" value="MVN16610.1"/>
    <property type="molecule type" value="Genomic_DNA"/>
</dbReference>
<dbReference type="SMART" id="SM00382">
    <property type="entry name" value="AAA"/>
    <property type="match status" value="2"/>
</dbReference>
<sequence length="505" mass="52806">MLGQQEGEPIAQVRDLTVCTRAGSTVLQAVSLSLEKGEAFAIVGESGSGKTTLALALLGHVRNGLVKKGGSVSVCGRDPFSLSERELREYRSSKVSWLSQDPALSLTPHMTVRELLGEAFDGDDERKMSLLAEVGLEGVGGVLERRPSALSGGQRRRVAIARAMASDPELVILDEPTAGLDAEAIDDVVRVVRDGAAFSGASILVITHDIAFASRIARSVHIMQAGSVVESGAMGDVLSSPKSECAKRLVGALALGAMAPQTEKDAEAALSLRGLTVETPDGKTAVRDLDFDLPVGGSVAVVGPSGSGKSTLVKAISGTAPAKAGSISLRAGGVLAPLDRRFERRSVEELLSVQVVPQDPSTSMNPALTVGFQLSRAISRRHPEWKRERRRERCAELLESVGLSSDLAKRKTPSLSGGQVQRIAIARALAQEPSVLICDESTSALDVATQKEVLRLLATIRESKGVALVVVTHSADVASSLCDSVIPVGQGQAATRAVSPACLKA</sequence>
<protein>
    <submittedName>
        <fullName evidence="6">ATP-binding cassette domain-containing protein</fullName>
    </submittedName>
</protein>
<dbReference type="PANTHER" id="PTHR43776">
    <property type="entry name" value="TRANSPORT ATP-BINDING PROTEIN"/>
    <property type="match status" value="1"/>
</dbReference>
<dbReference type="Pfam" id="PF00005">
    <property type="entry name" value="ABC_tran"/>
    <property type="match status" value="2"/>
</dbReference>
<dbReference type="GO" id="GO:0005524">
    <property type="term" value="F:ATP binding"/>
    <property type="evidence" value="ECO:0007669"/>
    <property type="project" value="UniProtKB-KW"/>
</dbReference>
<dbReference type="RefSeq" id="WP_087194552.1">
    <property type="nucleotide sequence ID" value="NZ_WPOC01000037.1"/>
</dbReference>
<evidence type="ECO:0000259" key="5">
    <source>
        <dbReference type="PROSITE" id="PS50893"/>
    </source>
</evidence>
<accession>A0A6N8IMJ0</accession>
<dbReference type="AlphaFoldDB" id="A0A6N8IMJ0"/>
<evidence type="ECO:0000313" key="6">
    <source>
        <dbReference type="EMBL" id="MVN16610.1"/>
    </source>
</evidence>
<keyword evidence="4 6" id="KW-0067">ATP-binding</keyword>
<dbReference type="Gene3D" id="3.40.50.300">
    <property type="entry name" value="P-loop containing nucleotide triphosphate hydrolases"/>
    <property type="match status" value="2"/>
</dbReference>
<dbReference type="SUPFAM" id="SSF52540">
    <property type="entry name" value="P-loop containing nucleoside triphosphate hydrolases"/>
    <property type="match status" value="2"/>
</dbReference>
<comment type="similarity">
    <text evidence="1">Belongs to the ABC transporter superfamily.</text>
</comment>
<dbReference type="PROSITE" id="PS00211">
    <property type="entry name" value="ABC_TRANSPORTER_1"/>
    <property type="match status" value="1"/>
</dbReference>